<dbReference type="NCBIfam" id="TIGR04057">
    <property type="entry name" value="SusC_RagA_signa"/>
    <property type="match status" value="1"/>
</dbReference>
<comment type="similarity">
    <text evidence="8">Belongs to the TonB-dependent receptor family.</text>
</comment>
<reference evidence="10 11" key="1">
    <citation type="submission" date="2020-08" db="EMBL/GenBank/DDBJ databases">
        <title>Genome public.</title>
        <authorList>
            <person name="Liu C."/>
            <person name="Sun Q."/>
        </authorList>
    </citation>
    <scope>NUCLEOTIDE SEQUENCE [LARGE SCALE GENOMIC DNA]</scope>
    <source>
        <strain evidence="10 11">BX2</strain>
    </source>
</reference>
<dbReference type="Gene3D" id="2.40.170.20">
    <property type="entry name" value="TonB-dependent receptor, beta-barrel domain"/>
    <property type="match status" value="1"/>
</dbReference>
<evidence type="ECO:0000256" key="6">
    <source>
        <dbReference type="ARBA" id="ARBA00023136"/>
    </source>
</evidence>
<gene>
    <name evidence="10" type="ORF">H8S77_13945</name>
</gene>
<name>A0ABR7E2J5_9BACT</name>
<dbReference type="PANTHER" id="PTHR30069">
    <property type="entry name" value="TONB-DEPENDENT OUTER MEMBRANE RECEPTOR"/>
    <property type="match status" value="1"/>
</dbReference>
<dbReference type="InterPro" id="IPR023997">
    <property type="entry name" value="TonB-dep_OMP_SusC/RagA_CS"/>
</dbReference>
<keyword evidence="11" id="KW-1185">Reference proteome</keyword>
<dbReference type="InterPro" id="IPR039426">
    <property type="entry name" value="TonB-dep_rcpt-like"/>
</dbReference>
<dbReference type="EMBL" id="JACOOI010000014">
    <property type="protein sequence ID" value="MBC5643983.1"/>
    <property type="molecule type" value="Genomic_DNA"/>
</dbReference>
<protein>
    <submittedName>
        <fullName evidence="10">TonB-dependent receptor</fullName>
    </submittedName>
</protein>
<evidence type="ECO:0000256" key="1">
    <source>
        <dbReference type="ARBA" id="ARBA00004571"/>
    </source>
</evidence>
<dbReference type="Gene3D" id="2.60.40.1120">
    <property type="entry name" value="Carboxypeptidase-like, regulatory domain"/>
    <property type="match status" value="1"/>
</dbReference>
<feature type="domain" description="TonB-dependent receptor plug" evidence="9">
    <location>
        <begin position="206"/>
        <end position="327"/>
    </location>
</feature>
<dbReference type="InterPro" id="IPR023996">
    <property type="entry name" value="TonB-dep_OMP_SusC/RagA"/>
</dbReference>
<dbReference type="InterPro" id="IPR036942">
    <property type="entry name" value="Beta-barrel_TonB_sf"/>
</dbReference>
<evidence type="ECO:0000259" key="9">
    <source>
        <dbReference type="Pfam" id="PF07715"/>
    </source>
</evidence>
<evidence type="ECO:0000256" key="3">
    <source>
        <dbReference type="ARBA" id="ARBA00022452"/>
    </source>
</evidence>
<evidence type="ECO:0000256" key="2">
    <source>
        <dbReference type="ARBA" id="ARBA00022448"/>
    </source>
</evidence>
<dbReference type="SUPFAM" id="SSF49464">
    <property type="entry name" value="Carboxypeptidase regulatory domain-like"/>
    <property type="match status" value="1"/>
</dbReference>
<dbReference type="NCBIfam" id="TIGR04056">
    <property type="entry name" value="OMP_RagA_SusC"/>
    <property type="match status" value="1"/>
</dbReference>
<dbReference type="InterPro" id="IPR012910">
    <property type="entry name" value="Plug_dom"/>
</dbReference>
<keyword evidence="4 8" id="KW-0812">Transmembrane</keyword>
<evidence type="ECO:0000256" key="5">
    <source>
        <dbReference type="ARBA" id="ARBA00022729"/>
    </source>
</evidence>
<evidence type="ECO:0000256" key="4">
    <source>
        <dbReference type="ARBA" id="ARBA00022692"/>
    </source>
</evidence>
<dbReference type="PANTHER" id="PTHR30069:SF29">
    <property type="entry name" value="HEMOGLOBIN AND HEMOGLOBIN-HAPTOGLOBIN-BINDING PROTEIN 1-RELATED"/>
    <property type="match status" value="1"/>
</dbReference>
<keyword evidence="5" id="KW-0732">Signal</keyword>
<evidence type="ECO:0000256" key="8">
    <source>
        <dbReference type="PROSITE-ProRule" id="PRU01360"/>
    </source>
</evidence>
<dbReference type="RefSeq" id="WP_186959932.1">
    <property type="nucleotide sequence ID" value="NZ_JACOOI010000014.1"/>
</dbReference>
<dbReference type="InterPro" id="IPR037066">
    <property type="entry name" value="Plug_dom_sf"/>
</dbReference>
<accession>A0ABR7E2J5</accession>
<dbReference type="InterPro" id="IPR008969">
    <property type="entry name" value="CarboxyPept-like_regulatory"/>
</dbReference>
<evidence type="ECO:0000313" key="10">
    <source>
        <dbReference type="EMBL" id="MBC5643983.1"/>
    </source>
</evidence>
<keyword evidence="10" id="KW-0675">Receptor</keyword>
<evidence type="ECO:0000313" key="11">
    <source>
        <dbReference type="Proteomes" id="UP000644010"/>
    </source>
</evidence>
<proteinExistence type="inferred from homology"/>
<keyword evidence="3 8" id="KW-1134">Transmembrane beta strand</keyword>
<dbReference type="Gene3D" id="2.170.130.10">
    <property type="entry name" value="TonB-dependent receptor, plug domain"/>
    <property type="match status" value="1"/>
</dbReference>
<dbReference type="Proteomes" id="UP000644010">
    <property type="component" value="Unassembled WGS sequence"/>
</dbReference>
<dbReference type="Pfam" id="PF13715">
    <property type="entry name" value="CarbopepD_reg_2"/>
    <property type="match status" value="1"/>
</dbReference>
<keyword evidence="6 8" id="KW-0472">Membrane</keyword>
<dbReference type="Pfam" id="PF07715">
    <property type="entry name" value="Plug"/>
    <property type="match status" value="1"/>
</dbReference>
<organism evidence="10 11">
    <name type="scientific">Parabacteroides segnis</name>
    <dbReference type="NCBI Taxonomy" id="2763058"/>
    <lineage>
        <taxon>Bacteria</taxon>
        <taxon>Pseudomonadati</taxon>
        <taxon>Bacteroidota</taxon>
        <taxon>Bacteroidia</taxon>
        <taxon>Bacteroidales</taxon>
        <taxon>Tannerellaceae</taxon>
        <taxon>Parabacteroides</taxon>
    </lineage>
</organism>
<comment type="caution">
    <text evidence="10">The sequence shown here is derived from an EMBL/GenBank/DDBJ whole genome shotgun (WGS) entry which is preliminary data.</text>
</comment>
<sequence length="1128" mass="126465">MKKSTRCNTFSLFFYLLAVTFLFIHTNICAQPIQLPKSKITLGELIQQIERQSDYLFVYNETEIDIKMMLSSVPLKTDDVKSLLHSALVNTPIHYLVENKNIILNTRKHLEEKQTILVSGVVTDETGELLIGASVSVKGSTQGVITNANGEFILNTRPDAVLVVSYLGYISQEIPVRNKTNIKVVLKEDQKTLEEVVVIGYGTLKRKEITGSHTSVKMNTIPPIGGATVTQFLGGKAAGLTTTLASAQPGGRVNLQIRGGASNRQPLIIVDGFPITSSFSNVSTGEYSTGDTDAALASINPNDILSIDILKDASATSIYGSKAAGGVILITTKRGTSIEPRVEGVANIGWSHAYNTPDLLNASDFMSETNRAIKERFMYDNQIVPYGNRQWGDAGLPEYRDRYLADDFDTWKGRQGTDWFKEISRVGMIQNYGANIQGGSQSSKYYASFGYFNQEGVIKNNNYKKFTAQINIDQKFGNKATLGITLHANRTNMDNVPLQDGFAEASDLLRTAYQFPPNLEVKDNNGTYTINQYASFLSNPVSILEMSNKTKNDRIIGNIYFSYNLLPGLDLKIRGGTDIYISQGFSYIPTTTIVGEKTRGRADKAVGEKNDYQFQFTANYHKSFVDKHHLTAMFVTEYIQTNRQGTRATGWNFPSDNFSWNYLGLAADRPNIGSYGSKSEALAYIGRVNYSYDEKYFLTANLRVDGSSNFAKNHQWGYFPGVSLGWDIAKEKFMDDTRSVINQMKLRVGYGQTGNDNIGTAFSNYYIPGDLIVWGEQIVSSIKLGGLGNPDLKWETQTDFNLGLDFDLWQGRLSGTFDYYNRVVSDILGWKPLLSTGEATGITANLDQKKQTYGFEFTLNSQNIRSKNFSWETNLTYTYYRDRWLKRDDSWRPDIYDSEKAYFGELWYHQSDGLVQEGETLPYTTGAIPGTIKFKDIDGYLKDENGNLVLDDNGIPKRLGKPDGILDNADKVRIGVNTPFTLGLTNTFRYKSLDLNISMYGVFNRWMTNATYSLLTDVTNLEQGLNQMVDVKDRWNSDNRQGTLPSSLQRFSGYGIGDYYLQKAWFTRVSNIDFGYKLPLRKGSLRVFASLQNPILITPYKGLDPESDSRAASYPNQRTYSVGFQFSY</sequence>
<keyword evidence="7 8" id="KW-0998">Cell outer membrane</keyword>
<dbReference type="SUPFAM" id="SSF56935">
    <property type="entry name" value="Porins"/>
    <property type="match status" value="1"/>
</dbReference>
<keyword evidence="2 8" id="KW-0813">Transport</keyword>
<dbReference type="PROSITE" id="PS52016">
    <property type="entry name" value="TONB_DEPENDENT_REC_3"/>
    <property type="match status" value="1"/>
</dbReference>
<comment type="subcellular location">
    <subcellularLocation>
        <location evidence="1 8">Cell outer membrane</location>
        <topology evidence="1 8">Multi-pass membrane protein</topology>
    </subcellularLocation>
</comment>
<evidence type="ECO:0000256" key="7">
    <source>
        <dbReference type="ARBA" id="ARBA00023237"/>
    </source>
</evidence>